<dbReference type="SUPFAM" id="SSF53187">
    <property type="entry name" value="Zn-dependent exopeptidases"/>
    <property type="match status" value="1"/>
</dbReference>
<keyword evidence="5" id="KW-1185">Reference proteome</keyword>
<dbReference type="Gene3D" id="3.40.630.10">
    <property type="entry name" value="Zn peptidases"/>
    <property type="match status" value="1"/>
</dbReference>
<dbReference type="GO" id="GO:0016787">
    <property type="term" value="F:hydrolase activity"/>
    <property type="evidence" value="ECO:0007669"/>
    <property type="project" value="UniProtKB-KW"/>
</dbReference>
<dbReference type="InterPro" id="IPR002933">
    <property type="entry name" value="Peptidase_M20"/>
</dbReference>
<gene>
    <name evidence="4" type="ORF">R0135_06435</name>
</gene>
<dbReference type="NCBIfam" id="TIGR01879">
    <property type="entry name" value="hydantase"/>
    <property type="match status" value="1"/>
</dbReference>
<evidence type="ECO:0000256" key="2">
    <source>
        <dbReference type="ARBA" id="ARBA00022801"/>
    </source>
</evidence>
<dbReference type="PANTHER" id="PTHR32494:SF5">
    <property type="entry name" value="ALLANTOATE AMIDOHYDROLASE"/>
    <property type="match status" value="1"/>
</dbReference>
<name>A0ABZ0I9N5_9GAMM</name>
<feature type="domain" description="Peptidase M20 dimerisation" evidence="3">
    <location>
        <begin position="235"/>
        <end position="329"/>
    </location>
</feature>
<dbReference type="Gene3D" id="3.30.70.360">
    <property type="match status" value="1"/>
</dbReference>
<sequence>MRFFVYLTLLIGLTALHIGTLPSALAQSNLEVDGRRLNETMSAMKTFGGTPEGGSIRVAYSDSNKAALEYLDGLMREAGLATHIDAAGNLVGRREGNSNNLAPIVTGSHIDTVPNGGHYDGIVGVMSAIEVARTLHEQSVSLRHPVEFVVWSNEEGGKTGSRAVAGAVKSAEFALPSLGERSLGEGMQFLGGDPAALESVRRNKGDIAAYLELHIEQGAILDRKNIAIGVVEGIVGIRRWNVTVDGFANHAGTTPMDQRSDALYTAARFVTLVRDSITEIPGTQVGTVGRIEAFPGAPNVVPGQATMSLEIRDLSMDKVGLLFDRIARASEILAKETGAKISFVQFYESMAAPTNEAIRKIIEGSTESLGLSYQRMPSGAGHDAQSLGTICPIGMIFVPSRDGTSHAPSEFTSPQQITDGANVLLRTLLGVDAQMDND</sequence>
<evidence type="ECO:0000313" key="4">
    <source>
        <dbReference type="EMBL" id="WOJ94801.1"/>
    </source>
</evidence>
<evidence type="ECO:0000256" key="1">
    <source>
        <dbReference type="ARBA" id="ARBA00006153"/>
    </source>
</evidence>
<dbReference type="Pfam" id="PF01546">
    <property type="entry name" value="Peptidase_M20"/>
    <property type="match status" value="1"/>
</dbReference>
<dbReference type="CDD" id="cd03884">
    <property type="entry name" value="M20_bAS"/>
    <property type="match status" value="1"/>
</dbReference>
<dbReference type="Pfam" id="PF07687">
    <property type="entry name" value="M20_dimer"/>
    <property type="match status" value="1"/>
</dbReference>
<evidence type="ECO:0000259" key="3">
    <source>
        <dbReference type="Pfam" id="PF07687"/>
    </source>
</evidence>
<dbReference type="InterPro" id="IPR011650">
    <property type="entry name" value="Peptidase_M20_dimer"/>
</dbReference>
<dbReference type="InterPro" id="IPR036264">
    <property type="entry name" value="Bact_exopeptidase_dim_dom"/>
</dbReference>
<dbReference type="RefSeq" id="WP_407349434.1">
    <property type="nucleotide sequence ID" value="NZ_CP136864.1"/>
</dbReference>
<dbReference type="PANTHER" id="PTHR32494">
    <property type="entry name" value="ALLANTOATE DEIMINASE-RELATED"/>
    <property type="match status" value="1"/>
</dbReference>
<protein>
    <submittedName>
        <fullName evidence="4">Zn-dependent hydrolase</fullName>
    </submittedName>
</protein>
<accession>A0ABZ0I9N5</accession>
<comment type="similarity">
    <text evidence="1">Belongs to the peptidase M20 family.</text>
</comment>
<reference evidence="4 5" key="1">
    <citation type="submission" date="2023-10" db="EMBL/GenBank/DDBJ databases">
        <title>Two novel species belonging to the OM43/NOR5 clade.</title>
        <authorList>
            <person name="Park M."/>
        </authorList>
    </citation>
    <scope>NUCLEOTIDE SEQUENCE [LARGE SCALE GENOMIC DNA]</scope>
    <source>
        <strain evidence="4 5">IMCC43200</strain>
    </source>
</reference>
<dbReference type="InterPro" id="IPR010158">
    <property type="entry name" value="Amidase_Cbmase"/>
</dbReference>
<proteinExistence type="inferred from homology"/>
<organism evidence="4 5">
    <name type="scientific">Congregibacter variabilis</name>
    <dbReference type="NCBI Taxonomy" id="3081200"/>
    <lineage>
        <taxon>Bacteria</taxon>
        <taxon>Pseudomonadati</taxon>
        <taxon>Pseudomonadota</taxon>
        <taxon>Gammaproteobacteria</taxon>
        <taxon>Cellvibrionales</taxon>
        <taxon>Halieaceae</taxon>
        <taxon>Congregibacter</taxon>
    </lineage>
</organism>
<dbReference type="Proteomes" id="UP001626537">
    <property type="component" value="Chromosome"/>
</dbReference>
<dbReference type="EMBL" id="CP136864">
    <property type="protein sequence ID" value="WOJ94801.1"/>
    <property type="molecule type" value="Genomic_DNA"/>
</dbReference>
<keyword evidence="2 4" id="KW-0378">Hydrolase</keyword>
<dbReference type="PIRSF" id="PIRSF001235">
    <property type="entry name" value="Amidase_carbamoylase"/>
    <property type="match status" value="1"/>
</dbReference>
<dbReference type="SUPFAM" id="SSF55031">
    <property type="entry name" value="Bacterial exopeptidase dimerisation domain"/>
    <property type="match status" value="1"/>
</dbReference>
<evidence type="ECO:0000313" key="5">
    <source>
        <dbReference type="Proteomes" id="UP001626537"/>
    </source>
</evidence>
<dbReference type="NCBIfam" id="NF006771">
    <property type="entry name" value="PRK09290.1-5"/>
    <property type="match status" value="1"/>
</dbReference>